<organism evidence="2 3">
    <name type="scientific">Ramlibacter tataouinensis (strain ATCC BAA-407 / DSM 14655 / LMG 21543 / TTB310)</name>
    <dbReference type="NCBI Taxonomy" id="365046"/>
    <lineage>
        <taxon>Bacteria</taxon>
        <taxon>Pseudomonadati</taxon>
        <taxon>Pseudomonadota</taxon>
        <taxon>Betaproteobacteria</taxon>
        <taxon>Burkholderiales</taxon>
        <taxon>Comamonadaceae</taxon>
        <taxon>Ramlibacter</taxon>
    </lineage>
</organism>
<feature type="transmembrane region" description="Helical" evidence="1">
    <location>
        <begin position="452"/>
        <end position="476"/>
    </location>
</feature>
<feature type="transmembrane region" description="Helical" evidence="1">
    <location>
        <begin position="280"/>
        <end position="303"/>
    </location>
</feature>
<dbReference type="eggNOG" id="ENOG502ZC21">
    <property type="taxonomic scope" value="Bacteria"/>
</dbReference>
<dbReference type="EMBL" id="CP000245">
    <property type="protein sequence ID" value="AEG92590.1"/>
    <property type="molecule type" value="Genomic_DNA"/>
</dbReference>
<feature type="transmembrane region" description="Helical" evidence="1">
    <location>
        <begin position="252"/>
        <end position="268"/>
    </location>
</feature>
<feature type="transmembrane region" description="Helical" evidence="1">
    <location>
        <begin position="229"/>
        <end position="246"/>
    </location>
</feature>
<protein>
    <submittedName>
        <fullName evidence="2">Candidate membrane protein</fullName>
    </submittedName>
</protein>
<reference evidence="3" key="1">
    <citation type="submission" date="2006-01" db="EMBL/GenBank/DDBJ databases">
        <title>Genome of the cyst-dividing bacterium Ramlibacter tataouinensis.</title>
        <authorList>
            <person name="Barakat M."/>
            <person name="Ortet P."/>
            <person name="De Luca G."/>
            <person name="Jourlin-Castelli C."/>
            <person name="Ansaldi M."/>
            <person name="Py B."/>
            <person name="Fichant G."/>
            <person name="Coutinho P."/>
            <person name="Voulhoux R."/>
            <person name="Bastien O."/>
            <person name="Roy S."/>
            <person name="Marechal E."/>
            <person name="Henrissat B."/>
            <person name="Quentin Y."/>
            <person name="Noirot P."/>
            <person name="Filloux A."/>
            <person name="Mejean V."/>
            <person name="DuBow M."/>
            <person name="Barras F."/>
            <person name="Heulin T."/>
        </authorList>
    </citation>
    <scope>NUCLEOTIDE SEQUENCE [LARGE SCALE GENOMIC DNA]</scope>
    <source>
        <strain evidence="3">ATCC BAA-407 / DSM 14655 / LMG 21543 / TTB310</strain>
    </source>
</reference>
<dbReference type="KEGG" id="rta:Rta_14990"/>
<keyword evidence="1" id="KW-1133">Transmembrane helix</keyword>
<dbReference type="Proteomes" id="UP000008385">
    <property type="component" value="Chromosome"/>
</dbReference>
<evidence type="ECO:0000313" key="3">
    <source>
        <dbReference type="Proteomes" id="UP000008385"/>
    </source>
</evidence>
<keyword evidence="1" id="KW-0812">Transmembrane</keyword>
<proteinExistence type="predicted"/>
<evidence type="ECO:0000256" key="1">
    <source>
        <dbReference type="SAM" id="Phobius"/>
    </source>
</evidence>
<dbReference type="STRING" id="365046.Rta_14990"/>
<evidence type="ECO:0000313" key="2">
    <source>
        <dbReference type="EMBL" id="AEG92590.1"/>
    </source>
</evidence>
<feature type="transmembrane region" description="Helical" evidence="1">
    <location>
        <begin position="182"/>
        <end position="199"/>
    </location>
</feature>
<keyword evidence="3" id="KW-1185">Reference proteome</keyword>
<feature type="transmembrane region" description="Helical" evidence="1">
    <location>
        <begin position="205"/>
        <end position="222"/>
    </location>
</feature>
<reference evidence="2 3" key="2">
    <citation type="journal article" date="2011" name="PLoS ONE">
        <title>The Cyst-Dividing Bacterium Ramlibacter tataouinensis TTB310 Genome Reveals a Well-Stocked Toolbox for Adaptation to a Desert Environment.</title>
        <authorList>
            <person name="De Luca G."/>
            <person name="Barakat M."/>
            <person name="Ortet P."/>
            <person name="Fochesato S."/>
            <person name="Jourlin-Castelli C."/>
            <person name="Ansaldi M."/>
            <person name="Py B."/>
            <person name="Fichant G."/>
            <person name="Coutinho P.M."/>
            <person name="Voulhoux R."/>
            <person name="Bastien O."/>
            <person name="Marechal E."/>
            <person name="Henrissat B."/>
            <person name="Quentin Y."/>
            <person name="Noirot P."/>
            <person name="Filloux A."/>
            <person name="Mejean V."/>
            <person name="Dubow M.S."/>
            <person name="Barras F."/>
            <person name="Barbe V."/>
            <person name="Weissenbach J."/>
            <person name="Mihalcescu I."/>
            <person name="Vermeglio A."/>
            <person name="Achouak W."/>
            <person name="Heulin T."/>
        </authorList>
    </citation>
    <scope>NUCLEOTIDE SEQUENCE [LARGE SCALE GENOMIC DNA]</scope>
    <source>
        <strain evidence="3">ATCC BAA-407 / DSM 14655 / LMG 21543 / TTB310</strain>
    </source>
</reference>
<keyword evidence="1" id="KW-0472">Membrane</keyword>
<name>F5Y4T4_RAMTT</name>
<feature type="transmembrane region" description="Helical" evidence="1">
    <location>
        <begin position="398"/>
        <end position="417"/>
    </location>
</feature>
<feature type="transmembrane region" description="Helical" evidence="1">
    <location>
        <begin position="423"/>
        <end position="440"/>
    </location>
</feature>
<feature type="transmembrane region" description="Helical" evidence="1">
    <location>
        <begin position="66"/>
        <end position="87"/>
    </location>
</feature>
<dbReference type="HOGENOM" id="CLU_550823_0_0_4"/>
<sequence>MNWNDLAGDSPGALAQLIDRLGSPSMLTEAGLALVITILALAAPRLGGVFFGRIEQAAAPLLARPWRAILFVGLLAVAARAVFLPWLGPPSAAVHDEQSLLLQAQTYLQGRLANPTHPFWEHFETFHVNQVPAYASMYFPGRSAPLAAGLLVAGEPWVGVWLSFVLMCMAAVWMLQAWVPAPFALLGGVLLVIRFGVFSYWVNSYWGGAFTALGAMLVIGALPRILRRPSWALGGTIGLGAAILMTTRSYEGMLLCIPVAVLLLARLLRPSWAGGRWQLLKTVVPATALVGAGGALLLAYNVATTGHALLTPYEVNRAAYAAAPAFLTSPPLQSQLRGPAYFRDFYRAEGRDYQRRYSTAGIGAGIAGKLFHNWNFYVGPLFTFALLAGLGAVRREGFLLGTLGFFMLGYALVTWNFPHYTAPLLPVLLIIVMRGFMYLRGWQLRGRPVGLFLTRAMPAAAVATLLLPAAAVVFGVPRLNAEFTAQACCAIGQEGLRNRLIARLKNEPGRDLVLVKVGPHTPLHYEMVYNEPDIDRAEVVIARSLGDTRDRALLQHFADRRIWQFDWRPDLPEAYTLVPLSPQAIAAAPR</sequence>
<feature type="transmembrane region" description="Helical" evidence="1">
    <location>
        <begin position="374"/>
        <end position="393"/>
    </location>
</feature>
<dbReference type="OrthoDB" id="110984at2"/>
<dbReference type="AlphaFoldDB" id="F5Y4T4"/>
<dbReference type="RefSeq" id="WP_013900822.1">
    <property type="nucleotide sequence ID" value="NC_015677.1"/>
</dbReference>
<gene>
    <name evidence="2" type="ordered locus">Rta_14990</name>
</gene>
<accession>F5Y4T4</accession>
<feature type="transmembrane region" description="Helical" evidence="1">
    <location>
        <begin position="30"/>
        <end position="54"/>
    </location>
</feature>